<protein>
    <submittedName>
        <fullName evidence="2">6916_t:CDS:1</fullName>
    </submittedName>
</protein>
<accession>A0A9N9N668</accession>
<proteinExistence type="predicted"/>
<dbReference type="Proteomes" id="UP000789570">
    <property type="component" value="Unassembled WGS sequence"/>
</dbReference>
<reference evidence="2" key="1">
    <citation type="submission" date="2021-06" db="EMBL/GenBank/DDBJ databases">
        <authorList>
            <person name="Kallberg Y."/>
            <person name="Tangrot J."/>
            <person name="Rosling A."/>
        </authorList>
    </citation>
    <scope>NUCLEOTIDE SEQUENCE</scope>
    <source>
        <strain evidence="2">UK204</strain>
    </source>
</reference>
<evidence type="ECO:0000313" key="2">
    <source>
        <dbReference type="EMBL" id="CAG8704847.1"/>
    </source>
</evidence>
<dbReference type="OrthoDB" id="2442342at2759"/>
<evidence type="ECO:0000313" key="3">
    <source>
        <dbReference type="Proteomes" id="UP000789570"/>
    </source>
</evidence>
<evidence type="ECO:0000256" key="1">
    <source>
        <dbReference type="SAM" id="MobiDB-lite"/>
    </source>
</evidence>
<keyword evidence="3" id="KW-1185">Reference proteome</keyword>
<dbReference type="EMBL" id="CAJVPQ010008238">
    <property type="protein sequence ID" value="CAG8704847.1"/>
    <property type="molecule type" value="Genomic_DNA"/>
</dbReference>
<feature type="region of interest" description="Disordered" evidence="1">
    <location>
        <begin position="192"/>
        <end position="225"/>
    </location>
</feature>
<name>A0A9N9N668_9GLOM</name>
<dbReference type="AlphaFoldDB" id="A0A9N9N668"/>
<sequence length="354" mass="41365">MGDLADLETEYCRYTLEINDIINYYDKTTEIRKMTLKWKEDFKISYKLLTCKIRVVYSSVVSLQIAYSHKHLEDKRSNLVKLFWNLQKIILESEIVDENPSCKGMIEFEGIGLNHLKKTSFIMQEKQVSSYKQNASKIDEETVFIQSDNTSTHLSLHPHEKDLNNITNQNKEDEEMLNVKVELPNYKKVKKVVKNTSRTKSQKSRNKSEDSFSELPSSDIGPNNDEEINFDFTSVEMKLLREQLNEWKVSTVNVSQRFKNYQIETLEKAKIYRLKWCDFYEVLELSSIIVLSLHCPYPSHIFTGQEWQTIIIENSYIVADSILPTEISSSLWNASADSLERKTVFLFIDDSEIS</sequence>
<comment type="caution">
    <text evidence="2">The sequence shown here is derived from an EMBL/GenBank/DDBJ whole genome shotgun (WGS) entry which is preliminary data.</text>
</comment>
<organism evidence="2 3">
    <name type="scientific">Funneliformis caledonium</name>
    <dbReference type="NCBI Taxonomy" id="1117310"/>
    <lineage>
        <taxon>Eukaryota</taxon>
        <taxon>Fungi</taxon>
        <taxon>Fungi incertae sedis</taxon>
        <taxon>Mucoromycota</taxon>
        <taxon>Glomeromycotina</taxon>
        <taxon>Glomeromycetes</taxon>
        <taxon>Glomerales</taxon>
        <taxon>Glomeraceae</taxon>
        <taxon>Funneliformis</taxon>
    </lineage>
</organism>
<gene>
    <name evidence="2" type="ORF">FCALED_LOCUS13650</name>
</gene>